<dbReference type="InterPro" id="IPR011990">
    <property type="entry name" value="TPR-like_helical_dom_sf"/>
</dbReference>
<dbReference type="Proteomes" id="UP001259832">
    <property type="component" value="Unassembled WGS sequence"/>
</dbReference>
<organism evidence="2 3">
    <name type="scientific">Phytophthora citrophthora</name>
    <dbReference type="NCBI Taxonomy" id="4793"/>
    <lineage>
        <taxon>Eukaryota</taxon>
        <taxon>Sar</taxon>
        <taxon>Stramenopiles</taxon>
        <taxon>Oomycota</taxon>
        <taxon>Peronosporomycetes</taxon>
        <taxon>Peronosporales</taxon>
        <taxon>Peronosporaceae</taxon>
        <taxon>Phytophthora</taxon>
    </lineage>
</organism>
<feature type="compositionally biased region" description="Polar residues" evidence="1">
    <location>
        <begin position="382"/>
        <end position="399"/>
    </location>
</feature>
<feature type="compositionally biased region" description="Polar residues" evidence="1">
    <location>
        <begin position="313"/>
        <end position="328"/>
    </location>
</feature>
<gene>
    <name evidence="2" type="ORF">P3T76_009166</name>
</gene>
<sequence length="697" mass="77722">MTTKEAAALAMAVEEGKTRDLYNLLRTGEHGVSLEALAQSLYFGQHAEFTLFDVKNAFRSSTGANERFLAYREFQIALGKIARVKFYGNCGKASEAASPKQRFRPTELELVGSLVDELTTNCKQLDTLRCQMTRRSALDLLEFNLPLLVQSFQLYGTQNRLSTDVAMSMLSTITLDGFVDFLNAYFEYEDYFSFDDLAHVSTYPEFNWKLVTKHLHYFTQMCTETLSGFTKTSTKAEMKSSNEPGRTGELNFAQFLELFCRVASAFHHKLLTREGAQLRRAVECRLEFSLEVLLDHMHVTLIPTENSSNSSNQEASTTQEVPSDVSQSPHDEVDSLALVVQNIRDVLQLDAADYMKKPKYRLKRDGSLVLARQLSRKLSVRQIDQQKSKPNLHPTTLKSVKTEETRKPPPQVAMIREIVMPPSLPPEVIQLLESALKFQNLAQYNMALSTLDSCAQRYQEQFPPPNDGDFDPIQTEVQLFFTLQAASVHDSAQRDTQALKKYYEAMKISQKIPSSHPARLLVKSCVGVTLYYAGELALAQQCHQLVLDARKNTTSSKTEADPDIRAPFKADTGINCSLVDTATAMNNLACCLSQDESESASKSLDSAYLLFKHARQIYADAFGPAHPRVELIARNLDRVRGCQNGVVSDAAGALARGEYAHVIPGSTFQIKAFEFVAKPSKSSGSKAGAKKKKKGAK</sequence>
<comment type="caution">
    <text evidence="2">The sequence shown here is derived from an EMBL/GenBank/DDBJ whole genome shotgun (WGS) entry which is preliminary data.</text>
</comment>
<proteinExistence type="predicted"/>
<feature type="region of interest" description="Disordered" evidence="1">
    <location>
        <begin position="381"/>
        <end position="408"/>
    </location>
</feature>
<evidence type="ECO:0000313" key="2">
    <source>
        <dbReference type="EMBL" id="KAK1938016.1"/>
    </source>
</evidence>
<dbReference type="AlphaFoldDB" id="A0AAD9LIZ4"/>
<evidence type="ECO:0000313" key="3">
    <source>
        <dbReference type="Proteomes" id="UP001259832"/>
    </source>
</evidence>
<evidence type="ECO:0000256" key="1">
    <source>
        <dbReference type="SAM" id="MobiDB-lite"/>
    </source>
</evidence>
<name>A0AAD9LIZ4_9STRA</name>
<dbReference type="EMBL" id="JASMQC010000018">
    <property type="protein sequence ID" value="KAK1938016.1"/>
    <property type="molecule type" value="Genomic_DNA"/>
</dbReference>
<reference evidence="2" key="1">
    <citation type="submission" date="2023-08" db="EMBL/GenBank/DDBJ databases">
        <title>Reference Genome Resource for the Citrus Pathogen Phytophthora citrophthora.</title>
        <authorList>
            <person name="Moller H."/>
            <person name="Coetzee B."/>
            <person name="Rose L.J."/>
            <person name="Van Niekerk J.M."/>
        </authorList>
    </citation>
    <scope>NUCLEOTIDE SEQUENCE</scope>
    <source>
        <strain evidence="2">STE-U-9442</strain>
    </source>
</reference>
<dbReference type="Gene3D" id="1.25.40.10">
    <property type="entry name" value="Tetratricopeptide repeat domain"/>
    <property type="match status" value="1"/>
</dbReference>
<accession>A0AAD9LIZ4</accession>
<protein>
    <submittedName>
        <fullName evidence="2">Uncharacterized protein</fullName>
    </submittedName>
</protein>
<feature type="region of interest" description="Disordered" evidence="1">
    <location>
        <begin position="304"/>
        <end position="329"/>
    </location>
</feature>
<keyword evidence="3" id="KW-1185">Reference proteome</keyword>